<name>A0A3E2HFI9_SCYLI</name>
<dbReference type="PANTHER" id="PTHR48075">
    <property type="entry name" value="3-HYDROXYACYL-COA DEHYDROGENASE FAMILY PROTEIN"/>
    <property type="match status" value="1"/>
</dbReference>
<dbReference type="Pfam" id="PF02737">
    <property type="entry name" value="3HCDH_N"/>
    <property type="match status" value="1"/>
</dbReference>
<dbReference type="OrthoDB" id="2021159at2759"/>
<dbReference type="OMA" id="MRYALMG"/>
<dbReference type="SUPFAM" id="SSF51735">
    <property type="entry name" value="NAD(P)-binding Rossmann-fold domains"/>
    <property type="match status" value="1"/>
</dbReference>
<evidence type="ECO:0000313" key="6">
    <source>
        <dbReference type="Proteomes" id="UP000258309"/>
    </source>
</evidence>
<comment type="caution">
    <text evidence="5">The sequence shown here is derived from an EMBL/GenBank/DDBJ whole genome shotgun (WGS) entry which is preliminary data.</text>
</comment>
<dbReference type="AlphaFoldDB" id="A0A3E2HFI9"/>
<dbReference type="SUPFAM" id="SSF48179">
    <property type="entry name" value="6-phosphogluconate dehydrogenase C-terminal domain-like"/>
    <property type="match status" value="1"/>
</dbReference>
<reference evidence="5 6" key="1">
    <citation type="submission" date="2018-05" db="EMBL/GenBank/DDBJ databases">
        <title>Draft genome sequence of Scytalidium lignicola DSM 105466, a ubiquitous saprotrophic fungus.</title>
        <authorList>
            <person name="Buettner E."/>
            <person name="Gebauer A.M."/>
            <person name="Hofrichter M."/>
            <person name="Liers C."/>
            <person name="Kellner H."/>
        </authorList>
    </citation>
    <scope>NUCLEOTIDE SEQUENCE [LARGE SCALE GENOMIC DNA]</scope>
    <source>
        <strain evidence="5 6">DSM 105466</strain>
    </source>
</reference>
<evidence type="ECO:0000256" key="2">
    <source>
        <dbReference type="ARBA" id="ARBA00023002"/>
    </source>
</evidence>
<dbReference type="GO" id="GO:0006631">
    <property type="term" value="P:fatty acid metabolic process"/>
    <property type="evidence" value="ECO:0007669"/>
    <property type="project" value="InterPro"/>
</dbReference>
<proteinExistence type="inferred from homology"/>
<dbReference type="GO" id="GO:0070403">
    <property type="term" value="F:NAD+ binding"/>
    <property type="evidence" value="ECO:0007669"/>
    <property type="project" value="InterPro"/>
</dbReference>
<dbReference type="InterPro" id="IPR013328">
    <property type="entry name" value="6PGD_dom2"/>
</dbReference>
<evidence type="ECO:0000256" key="1">
    <source>
        <dbReference type="ARBA" id="ARBA00009463"/>
    </source>
</evidence>
<dbReference type="Gene3D" id="3.40.50.720">
    <property type="entry name" value="NAD(P)-binding Rossmann-like Domain"/>
    <property type="match status" value="1"/>
</dbReference>
<comment type="similarity">
    <text evidence="1">Belongs to the 3-hydroxyacyl-CoA dehydrogenase family.</text>
</comment>
<dbReference type="Gene3D" id="1.10.1040.10">
    <property type="entry name" value="N-(1-d-carboxylethyl)-l-norvaline Dehydrogenase, domain 2"/>
    <property type="match status" value="1"/>
</dbReference>
<evidence type="ECO:0000259" key="3">
    <source>
        <dbReference type="Pfam" id="PF00725"/>
    </source>
</evidence>
<keyword evidence="2" id="KW-0560">Oxidoreductase</keyword>
<dbReference type="STRING" id="5539.A0A3E2HFI9"/>
<gene>
    <name evidence="5" type="ORF">B7463_g4214</name>
</gene>
<evidence type="ECO:0000313" key="5">
    <source>
        <dbReference type="EMBL" id="RFU32137.1"/>
    </source>
</evidence>
<feature type="domain" description="3-hydroxyacyl-CoA dehydrogenase NAD binding" evidence="4">
    <location>
        <begin position="7"/>
        <end position="184"/>
    </location>
</feature>
<feature type="non-terminal residue" evidence="5">
    <location>
        <position position="1"/>
    </location>
</feature>
<dbReference type="PANTHER" id="PTHR48075:SF1">
    <property type="entry name" value="LAMBDA-CRYSTALLIN HOMOLOG"/>
    <property type="match status" value="1"/>
</dbReference>
<feature type="non-terminal residue" evidence="5">
    <location>
        <position position="315"/>
    </location>
</feature>
<dbReference type="InterPro" id="IPR008927">
    <property type="entry name" value="6-PGluconate_DH-like_C_sf"/>
</dbReference>
<dbReference type="InterPro" id="IPR006176">
    <property type="entry name" value="3-OHacyl-CoA_DH_NAD-bd"/>
</dbReference>
<dbReference type="InterPro" id="IPR036291">
    <property type="entry name" value="NAD(P)-bd_dom_sf"/>
</dbReference>
<dbReference type="Proteomes" id="UP000258309">
    <property type="component" value="Unassembled WGS sequence"/>
</dbReference>
<protein>
    <recommendedName>
        <fullName evidence="7">3-hydroxyacyl-CoA dehydrogenase NAD binding domain-containing protein</fullName>
    </recommendedName>
</protein>
<sequence>MPTSIKTVAVIGTGVIGASWTALFLARGLHVIVSDPAPEAKSKLEAYLRKELPVLEKIGLSDGASLSNYTFVENIDDHLPIVDFVQENAPERLEFKRTLFANIDSRTREDVIIASSSSGIPSSQFVTGCKKNPGRVLIGHPFNPPHLVPLVEVVPHPGTEAKYTTQALEFYQSLNKSPILVRKECPGFIANRLQAALCNEAYSLIEQGIVSAEELVTAGLGLRWALTGPFMTNILGGGGGKTGFKHLIEHLGPATQVWKKDMDAHAFKWDTQGIGKLDASVQDLLSTMDPKVVEEQRDEVLVKLILLKTQTSALV</sequence>
<feature type="domain" description="3-hydroxyacyl-CoA dehydrogenase C-terminal" evidence="3">
    <location>
        <begin position="187"/>
        <end position="230"/>
    </location>
</feature>
<dbReference type="GO" id="GO:0050104">
    <property type="term" value="F:L-gulonate 3-dehydrogenase activity"/>
    <property type="evidence" value="ECO:0007669"/>
    <property type="project" value="TreeGrafter"/>
</dbReference>
<evidence type="ECO:0008006" key="7">
    <source>
        <dbReference type="Google" id="ProtNLM"/>
    </source>
</evidence>
<evidence type="ECO:0000259" key="4">
    <source>
        <dbReference type="Pfam" id="PF02737"/>
    </source>
</evidence>
<accession>A0A3E2HFI9</accession>
<organism evidence="5 6">
    <name type="scientific">Scytalidium lignicola</name>
    <name type="common">Hyphomycete</name>
    <dbReference type="NCBI Taxonomy" id="5539"/>
    <lineage>
        <taxon>Eukaryota</taxon>
        <taxon>Fungi</taxon>
        <taxon>Dikarya</taxon>
        <taxon>Ascomycota</taxon>
        <taxon>Pezizomycotina</taxon>
        <taxon>Leotiomycetes</taxon>
        <taxon>Leotiomycetes incertae sedis</taxon>
        <taxon>Scytalidium</taxon>
    </lineage>
</organism>
<dbReference type="Pfam" id="PF00725">
    <property type="entry name" value="3HCDH"/>
    <property type="match status" value="1"/>
</dbReference>
<keyword evidence="6" id="KW-1185">Reference proteome</keyword>
<dbReference type="InterPro" id="IPR006108">
    <property type="entry name" value="3HC_DH_C"/>
</dbReference>
<dbReference type="EMBL" id="NCSJ02000061">
    <property type="protein sequence ID" value="RFU32137.1"/>
    <property type="molecule type" value="Genomic_DNA"/>
</dbReference>